<name>B8LXU5_TALSN</name>
<dbReference type="AlphaFoldDB" id="B8LXU5"/>
<dbReference type="SUPFAM" id="SSF52540">
    <property type="entry name" value="P-loop containing nucleoside triphosphate hydrolases"/>
    <property type="match status" value="1"/>
</dbReference>
<dbReference type="OMA" id="RYSSHLM"/>
<protein>
    <recommendedName>
        <fullName evidence="1">Fungal death-pathway protein SesB domain-containing protein</fullName>
    </recommendedName>
</protein>
<dbReference type="OrthoDB" id="5986190at2759"/>
<feature type="domain" description="Fungal death-pathway protein SesB" evidence="1">
    <location>
        <begin position="13"/>
        <end position="40"/>
    </location>
</feature>
<dbReference type="Proteomes" id="UP000001745">
    <property type="component" value="Unassembled WGS sequence"/>
</dbReference>
<dbReference type="STRING" id="441959.B8LXU5"/>
<gene>
    <name evidence="2" type="ORF">TSTA_062470</name>
</gene>
<dbReference type="InterPro" id="IPR031469">
    <property type="entry name" value="SesB_dom"/>
</dbReference>
<organism evidence="2 3">
    <name type="scientific">Talaromyces stipitatus (strain ATCC 10500 / CBS 375.48 / QM 6759 / NRRL 1006)</name>
    <name type="common">Penicillium stipitatum</name>
    <dbReference type="NCBI Taxonomy" id="441959"/>
    <lineage>
        <taxon>Eukaryota</taxon>
        <taxon>Fungi</taxon>
        <taxon>Dikarya</taxon>
        <taxon>Ascomycota</taxon>
        <taxon>Pezizomycotina</taxon>
        <taxon>Eurotiomycetes</taxon>
        <taxon>Eurotiomycetidae</taxon>
        <taxon>Eurotiales</taxon>
        <taxon>Trichocomaceae</taxon>
        <taxon>Talaromyces</taxon>
        <taxon>Talaromyces sect. Talaromyces</taxon>
    </lineage>
</organism>
<dbReference type="HOGENOM" id="CLU_110374_0_0_1"/>
<dbReference type="VEuPathDB" id="FungiDB:TSTA_062470"/>
<evidence type="ECO:0000313" key="3">
    <source>
        <dbReference type="Proteomes" id="UP000001745"/>
    </source>
</evidence>
<evidence type="ECO:0000259" key="1">
    <source>
        <dbReference type="Pfam" id="PF17046"/>
    </source>
</evidence>
<sequence>MRYSSHLMNSIMASAEYNASFSGAHNYGLQAGYIAGNVHYYPTGKLPSLHHERPETPPAPSLSIPFLRDPDFIDRATILNQLHDRCATPGSKTALVGLGGVRKSQLVIEYAYRIHEQEPDTWVFWIYASNVDRFEQSYQKIADHVKLFGRRDPKANIFKLVHDWLRDLKKQKVDTDT</sequence>
<dbReference type="eggNOG" id="KOG1840">
    <property type="taxonomic scope" value="Eukaryota"/>
</dbReference>
<dbReference type="InParanoid" id="B8LXU5"/>
<dbReference type="RefSeq" id="XP_002340147.1">
    <property type="nucleotide sequence ID" value="XM_002340106.1"/>
</dbReference>
<dbReference type="GeneID" id="8099938"/>
<keyword evidence="3" id="KW-1185">Reference proteome</keyword>
<reference evidence="3" key="1">
    <citation type="journal article" date="2015" name="Genome Announc.">
        <title>Genome sequence of the AIDS-associated pathogen Penicillium marneffei (ATCC18224) and its near taxonomic relative Talaromyces stipitatus (ATCC10500).</title>
        <authorList>
            <person name="Nierman W.C."/>
            <person name="Fedorova-Abrams N.D."/>
            <person name="Andrianopoulos A."/>
        </authorList>
    </citation>
    <scope>NUCLEOTIDE SEQUENCE [LARGE SCALE GENOMIC DNA]</scope>
    <source>
        <strain evidence="3">ATCC 10500 / CBS 375.48 / QM 6759 / NRRL 1006</strain>
    </source>
</reference>
<dbReference type="EMBL" id="EQ962652">
    <property type="protein sequence ID" value="EED22760.1"/>
    <property type="molecule type" value="Genomic_DNA"/>
</dbReference>
<dbReference type="Gene3D" id="3.40.50.300">
    <property type="entry name" value="P-loop containing nucleotide triphosphate hydrolases"/>
    <property type="match status" value="1"/>
</dbReference>
<evidence type="ECO:0000313" key="2">
    <source>
        <dbReference type="EMBL" id="EED22760.1"/>
    </source>
</evidence>
<dbReference type="InterPro" id="IPR027417">
    <property type="entry name" value="P-loop_NTPase"/>
</dbReference>
<dbReference type="Pfam" id="PF17046">
    <property type="entry name" value="Ses_B"/>
    <property type="match status" value="1"/>
</dbReference>
<dbReference type="PhylomeDB" id="B8LXU5"/>
<accession>B8LXU5</accession>
<proteinExistence type="predicted"/>